<feature type="region of interest" description="Disordered" evidence="7">
    <location>
        <begin position="469"/>
        <end position="490"/>
    </location>
</feature>
<reference evidence="11" key="2">
    <citation type="journal article" date="2007" name="PLoS Biol.">
        <title>Survey sequencing and comparative analysis of the elephant shark (Callorhinchus milii) genome.</title>
        <authorList>
            <person name="Venkatesh B."/>
            <person name="Kirkness E.F."/>
            <person name="Loh Y.H."/>
            <person name="Halpern A.L."/>
            <person name="Lee A.P."/>
            <person name="Johnson J."/>
            <person name="Dandona N."/>
            <person name="Viswanathan L.D."/>
            <person name="Tay A."/>
            <person name="Venter J.C."/>
            <person name="Strausberg R.L."/>
            <person name="Brenner S."/>
        </authorList>
    </citation>
    <scope>NUCLEOTIDE SEQUENCE [LARGE SCALE GENOMIC DNA]</scope>
</reference>
<feature type="transmembrane region" description="Helical" evidence="8">
    <location>
        <begin position="220"/>
        <end position="240"/>
    </location>
</feature>
<feature type="transmembrane region" description="Helical" evidence="8">
    <location>
        <begin position="271"/>
        <end position="293"/>
    </location>
</feature>
<sequence length="490" mass="53715">MGVLDVCQTGAYPIYVLSLLLLTYLLNQLDRYVLAIVAQPLAQDLHFGDRSCLQNGSEWQGHLPCANGSSEERCLSFLNDNGSHYCKWDFNGNGWEYQVIAGPVFILIYTFMGVVMGFLADATNRKNLLSLSLFLWSLLTLLMGFAKRYWHLVLMRFGQAIGEAGCTPFAVSLIMDYFPAVARGSAMGVYNWGIYGGYSLAYAIGSYIPRANINGMGWRWAFFLSGMPGLLLGVVLAVTVREPPRAGGAGEEEAVGNMTLREKLRTTVRSFLNPPLLLLCLAGSVRNAGGYVWAYNAQNYFNFYYSQVDVGRWLSWIPLVGGFLGALLGGVISDRVVQKRGLHARIWVLVISQVAAAPCVAGALWLKPPYCFLSLIPGCMLGEMWGGVTLTIVVELVGPAIRSCAVGFYLFIISNVGGNAPLLLPALSQHWGLRGALLLLYPGTYLAGSLLFLLTLFVLRRDQETSEERRPLLSSSSGGLEHEGGHRKYS</sequence>
<dbReference type="Pfam" id="PF07690">
    <property type="entry name" value="MFS_1"/>
    <property type="match status" value="1"/>
</dbReference>
<reference evidence="10" key="4">
    <citation type="submission" date="2025-08" db="UniProtKB">
        <authorList>
            <consortium name="Ensembl"/>
        </authorList>
    </citation>
    <scope>IDENTIFICATION</scope>
</reference>
<evidence type="ECO:0000256" key="1">
    <source>
        <dbReference type="ARBA" id="ARBA00004141"/>
    </source>
</evidence>
<dbReference type="AlphaFoldDB" id="A0A4W3JAM7"/>
<name>A0A4W3JAM7_CALMI</name>
<feature type="compositionally biased region" description="Basic and acidic residues" evidence="7">
    <location>
        <begin position="480"/>
        <end position="490"/>
    </location>
</feature>
<dbReference type="Ensembl" id="ENSCMIT00000035672.1">
    <property type="protein sequence ID" value="ENSCMIP00000035148.1"/>
    <property type="gene ID" value="ENSCMIG00000014897.1"/>
</dbReference>
<dbReference type="InterPro" id="IPR020846">
    <property type="entry name" value="MFS_dom"/>
</dbReference>
<feature type="transmembrane region" description="Helical" evidence="8">
    <location>
        <begin position="127"/>
        <end position="145"/>
    </location>
</feature>
<reference evidence="11" key="3">
    <citation type="journal article" date="2014" name="Nature">
        <title>Elephant shark genome provides unique insights into gnathostome evolution.</title>
        <authorList>
            <consortium name="International Elephant Shark Genome Sequencing Consortium"/>
            <person name="Venkatesh B."/>
            <person name="Lee A.P."/>
            <person name="Ravi V."/>
            <person name="Maurya A.K."/>
            <person name="Lian M.M."/>
            <person name="Swann J.B."/>
            <person name="Ohta Y."/>
            <person name="Flajnik M.F."/>
            <person name="Sutoh Y."/>
            <person name="Kasahara M."/>
            <person name="Hoon S."/>
            <person name="Gangu V."/>
            <person name="Roy S.W."/>
            <person name="Irimia M."/>
            <person name="Korzh V."/>
            <person name="Kondrychyn I."/>
            <person name="Lim Z.W."/>
            <person name="Tay B.H."/>
            <person name="Tohari S."/>
            <person name="Kong K.W."/>
            <person name="Ho S."/>
            <person name="Lorente-Galdos B."/>
            <person name="Quilez J."/>
            <person name="Marques-Bonet T."/>
            <person name="Raney B.J."/>
            <person name="Ingham P.W."/>
            <person name="Tay A."/>
            <person name="Hillier L.W."/>
            <person name="Minx P."/>
            <person name="Boehm T."/>
            <person name="Wilson R.K."/>
            <person name="Brenner S."/>
            <person name="Warren W.C."/>
        </authorList>
    </citation>
    <scope>NUCLEOTIDE SEQUENCE [LARGE SCALE GENOMIC DNA]</scope>
</reference>
<proteinExistence type="inferred from homology"/>
<dbReference type="Gene3D" id="1.20.1250.20">
    <property type="entry name" value="MFS general substrate transporter like domains"/>
    <property type="match status" value="2"/>
</dbReference>
<keyword evidence="3 8" id="KW-0812">Transmembrane</keyword>
<comment type="similarity">
    <text evidence="6">Belongs to the major facilitator superfamily. Spinster (TC 2.A.1.49) family.</text>
</comment>
<feature type="transmembrane region" description="Helical" evidence="8">
    <location>
        <begin position="97"/>
        <end position="120"/>
    </location>
</feature>
<feature type="transmembrane region" description="Helical" evidence="8">
    <location>
        <begin position="372"/>
        <end position="394"/>
    </location>
</feature>
<feature type="transmembrane region" description="Helical" evidence="8">
    <location>
        <begin position="344"/>
        <end position="366"/>
    </location>
</feature>
<feature type="transmembrane region" description="Helical" evidence="8">
    <location>
        <begin position="313"/>
        <end position="332"/>
    </location>
</feature>
<feature type="transmembrane region" description="Helical" evidence="8">
    <location>
        <begin position="439"/>
        <end position="459"/>
    </location>
</feature>
<evidence type="ECO:0000256" key="7">
    <source>
        <dbReference type="SAM" id="MobiDB-lite"/>
    </source>
</evidence>
<feature type="transmembrane region" description="Helical" evidence="8">
    <location>
        <begin position="12"/>
        <end position="29"/>
    </location>
</feature>
<dbReference type="PANTHER" id="PTHR23505">
    <property type="entry name" value="SPINSTER"/>
    <property type="match status" value="1"/>
</dbReference>
<evidence type="ECO:0000256" key="3">
    <source>
        <dbReference type="ARBA" id="ARBA00022692"/>
    </source>
</evidence>
<organism evidence="10 11">
    <name type="scientific">Callorhinchus milii</name>
    <name type="common">Ghost shark</name>
    <dbReference type="NCBI Taxonomy" id="7868"/>
    <lineage>
        <taxon>Eukaryota</taxon>
        <taxon>Metazoa</taxon>
        <taxon>Chordata</taxon>
        <taxon>Craniata</taxon>
        <taxon>Vertebrata</taxon>
        <taxon>Chondrichthyes</taxon>
        <taxon>Holocephali</taxon>
        <taxon>Chimaeriformes</taxon>
        <taxon>Callorhinchidae</taxon>
        <taxon>Callorhinchus</taxon>
    </lineage>
</organism>
<keyword evidence="2" id="KW-0813">Transport</keyword>
<dbReference type="InParanoid" id="A0A4W3JAM7"/>
<dbReference type="GeneID" id="103182965"/>
<evidence type="ECO:0000313" key="11">
    <source>
        <dbReference type="Proteomes" id="UP000314986"/>
    </source>
</evidence>
<dbReference type="InterPro" id="IPR011701">
    <property type="entry name" value="MFS"/>
</dbReference>
<keyword evidence="4 8" id="KW-1133">Transmembrane helix</keyword>
<dbReference type="PROSITE" id="PS50850">
    <property type="entry name" value="MFS"/>
    <property type="match status" value="1"/>
</dbReference>
<dbReference type="GO" id="GO:0016020">
    <property type="term" value="C:membrane"/>
    <property type="evidence" value="ECO:0007669"/>
    <property type="project" value="UniProtKB-SubCell"/>
</dbReference>
<feature type="transmembrane region" description="Helical" evidence="8">
    <location>
        <begin position="157"/>
        <end position="177"/>
    </location>
</feature>
<dbReference type="GeneTree" id="ENSGT00390000013708"/>
<evidence type="ECO:0000256" key="6">
    <source>
        <dbReference type="ARBA" id="ARBA00024338"/>
    </source>
</evidence>
<evidence type="ECO:0000259" key="9">
    <source>
        <dbReference type="PROSITE" id="PS50850"/>
    </source>
</evidence>
<dbReference type="OMA" id="HAAVFFI"/>
<dbReference type="PANTHER" id="PTHR23505:SF79">
    <property type="entry name" value="PROTEIN SPINSTER"/>
    <property type="match status" value="1"/>
</dbReference>
<dbReference type="GO" id="GO:0022857">
    <property type="term" value="F:transmembrane transporter activity"/>
    <property type="evidence" value="ECO:0007669"/>
    <property type="project" value="InterPro"/>
</dbReference>
<dbReference type="KEGG" id="cmk:103182965"/>
<dbReference type="InterPro" id="IPR036259">
    <property type="entry name" value="MFS_trans_sf"/>
</dbReference>
<comment type="subcellular location">
    <subcellularLocation>
        <location evidence="1">Membrane</location>
        <topology evidence="1">Multi-pass membrane protein</topology>
    </subcellularLocation>
</comment>
<reference evidence="11" key="1">
    <citation type="journal article" date="2006" name="Science">
        <title>Ancient noncoding elements conserved in the human genome.</title>
        <authorList>
            <person name="Venkatesh B."/>
            <person name="Kirkness E.F."/>
            <person name="Loh Y.H."/>
            <person name="Halpern A.L."/>
            <person name="Lee A.P."/>
            <person name="Johnson J."/>
            <person name="Dandona N."/>
            <person name="Viswanathan L.D."/>
            <person name="Tay A."/>
            <person name="Venter J.C."/>
            <person name="Strausberg R.L."/>
            <person name="Brenner S."/>
        </authorList>
    </citation>
    <scope>NUCLEOTIDE SEQUENCE [LARGE SCALE GENOMIC DNA]</scope>
</reference>
<feature type="transmembrane region" description="Helical" evidence="8">
    <location>
        <begin position="189"/>
        <end position="208"/>
    </location>
</feature>
<evidence type="ECO:0000256" key="4">
    <source>
        <dbReference type="ARBA" id="ARBA00022989"/>
    </source>
</evidence>
<gene>
    <name evidence="10" type="primary">LOC103182965</name>
</gene>
<dbReference type="Proteomes" id="UP000314986">
    <property type="component" value="Unassembled WGS sequence"/>
</dbReference>
<feature type="domain" description="Major facilitator superfamily (MFS) profile" evidence="9">
    <location>
        <begin position="16"/>
        <end position="466"/>
    </location>
</feature>
<dbReference type="SUPFAM" id="SSF103473">
    <property type="entry name" value="MFS general substrate transporter"/>
    <property type="match status" value="1"/>
</dbReference>
<keyword evidence="5 8" id="KW-0472">Membrane</keyword>
<evidence type="ECO:0000256" key="8">
    <source>
        <dbReference type="SAM" id="Phobius"/>
    </source>
</evidence>
<feature type="transmembrane region" description="Helical" evidence="8">
    <location>
        <begin position="406"/>
        <end position="427"/>
    </location>
</feature>
<accession>A0A4W3JAM7</accession>
<evidence type="ECO:0000256" key="2">
    <source>
        <dbReference type="ARBA" id="ARBA00022448"/>
    </source>
</evidence>
<protein>
    <submittedName>
        <fullName evidence="10">Protein spinster homolog 1-like</fullName>
    </submittedName>
</protein>
<dbReference type="OrthoDB" id="3639251at2759"/>
<dbReference type="InterPro" id="IPR044770">
    <property type="entry name" value="MFS_spinster-like"/>
</dbReference>
<reference evidence="10" key="5">
    <citation type="submission" date="2025-09" db="UniProtKB">
        <authorList>
            <consortium name="Ensembl"/>
        </authorList>
    </citation>
    <scope>IDENTIFICATION</scope>
</reference>
<evidence type="ECO:0000256" key="5">
    <source>
        <dbReference type="ARBA" id="ARBA00023136"/>
    </source>
</evidence>
<evidence type="ECO:0000313" key="10">
    <source>
        <dbReference type="Ensembl" id="ENSCMIP00000035148.1"/>
    </source>
</evidence>
<keyword evidence="11" id="KW-1185">Reference proteome</keyword>